<keyword evidence="3 8" id="KW-0378">Hydrolase</keyword>
<evidence type="ECO:0000256" key="4">
    <source>
        <dbReference type="ARBA" id="ARBA00022912"/>
    </source>
</evidence>
<dbReference type="CDD" id="cd16343">
    <property type="entry name" value="LMWPTP"/>
    <property type="match status" value="1"/>
</dbReference>
<evidence type="ECO:0000256" key="3">
    <source>
        <dbReference type="ARBA" id="ARBA00022801"/>
    </source>
</evidence>
<dbReference type="STRING" id="1666912.Ga0058931_3282"/>
<evidence type="ECO:0000313" key="10">
    <source>
        <dbReference type="Proteomes" id="UP000182045"/>
    </source>
</evidence>
<dbReference type="PANTHER" id="PTHR11717:SF7">
    <property type="entry name" value="LOW MOLECULAR WEIGHT PHOSPHOTYROSINE PROTEIN PHOSPHATASE"/>
    <property type="match status" value="1"/>
</dbReference>
<comment type="similarity">
    <text evidence="1">Belongs to the low molecular weight phosphotyrosine protein phosphatase family.</text>
</comment>
<reference evidence="8 9" key="1">
    <citation type="submission" date="2015-09" db="EMBL/GenBank/DDBJ databases">
        <title>Identification and resolution of microdiversity through metagenomic sequencing of parallel consortia.</title>
        <authorList>
            <person name="Nelson W.C."/>
            <person name="Romine M.F."/>
            <person name="Lindemann S.R."/>
        </authorList>
    </citation>
    <scope>NUCLEOTIDE SEQUENCE [LARGE SCALE GENOMIC DNA]</scope>
    <source>
        <strain evidence="8">HL-91</strain>
    </source>
</reference>
<dbReference type="EC" id="3.1.3.48" evidence="2"/>
<evidence type="ECO:0000313" key="8">
    <source>
        <dbReference type="EMBL" id="KPP91008.1"/>
    </source>
</evidence>
<dbReference type="OrthoDB" id="9784339at2"/>
<evidence type="ECO:0000256" key="1">
    <source>
        <dbReference type="ARBA" id="ARBA00011063"/>
    </source>
</evidence>
<dbReference type="Pfam" id="PF01451">
    <property type="entry name" value="LMWPc"/>
    <property type="match status" value="1"/>
</dbReference>
<organism evidence="8 9">
    <name type="scientific">Roseibaca calidilacus</name>
    <dbReference type="NCBI Taxonomy" id="1666912"/>
    <lineage>
        <taxon>Bacteria</taxon>
        <taxon>Pseudomonadati</taxon>
        <taxon>Pseudomonadota</taxon>
        <taxon>Alphaproteobacteria</taxon>
        <taxon>Rhodobacterales</taxon>
        <taxon>Paracoccaceae</taxon>
        <taxon>Roseinatronobacter</taxon>
    </lineage>
</organism>
<keyword evidence="4" id="KW-0904">Protein phosphatase</keyword>
<feature type="active site" description="Nucleophile" evidence="5">
    <location>
        <position position="13"/>
    </location>
</feature>
<evidence type="ECO:0000256" key="2">
    <source>
        <dbReference type="ARBA" id="ARBA00013064"/>
    </source>
</evidence>
<dbReference type="GO" id="GO:0004725">
    <property type="term" value="F:protein tyrosine phosphatase activity"/>
    <property type="evidence" value="ECO:0007669"/>
    <property type="project" value="UniProtKB-EC"/>
</dbReference>
<dbReference type="RefSeq" id="WP_072247352.1">
    <property type="nucleotide sequence ID" value="NZ_FBYC01000004.1"/>
</dbReference>
<name>A0A0P7W3P7_9RHOB</name>
<dbReference type="Proteomes" id="UP000182045">
    <property type="component" value="Unassembled WGS sequence"/>
</dbReference>
<evidence type="ECO:0000313" key="7">
    <source>
        <dbReference type="EMBL" id="CUX83965.1"/>
    </source>
</evidence>
<dbReference type="PRINTS" id="PR00719">
    <property type="entry name" value="LMWPTPASE"/>
</dbReference>
<proteinExistence type="inferred from homology"/>
<dbReference type="Gene3D" id="3.40.50.2300">
    <property type="match status" value="1"/>
</dbReference>
<dbReference type="Proteomes" id="UP000050413">
    <property type="component" value="Unassembled WGS sequence"/>
</dbReference>
<reference evidence="7 10" key="2">
    <citation type="submission" date="2016-01" db="EMBL/GenBank/DDBJ databases">
        <authorList>
            <person name="Varghese N."/>
        </authorList>
    </citation>
    <scope>NUCLEOTIDE SEQUENCE [LARGE SCALE GENOMIC DNA]</scope>
    <source>
        <strain evidence="7 10">HL-91</strain>
    </source>
</reference>
<evidence type="ECO:0000259" key="6">
    <source>
        <dbReference type="SMART" id="SM00226"/>
    </source>
</evidence>
<dbReference type="SMART" id="SM00226">
    <property type="entry name" value="LMWPc"/>
    <property type="match status" value="1"/>
</dbReference>
<dbReference type="EMBL" id="FBYC01000004">
    <property type="protein sequence ID" value="CUX83965.1"/>
    <property type="molecule type" value="Genomic_DNA"/>
</dbReference>
<protein>
    <recommendedName>
        <fullName evidence="2">protein-tyrosine-phosphatase</fullName>
        <ecNumber evidence="2">3.1.3.48</ecNumber>
    </recommendedName>
</protein>
<sequence>MRVLFVCLGNICRSPSAHAVLRAKTQHLGWTVDSAGTGGWHVGDPPDPRAVTEAEARGYPMADLRARQFSRADFDQFDLILAMDRSNLRDIMALRPDGATATVALFLDHALGTNRDIPDPYYTGGFAEVFQMIETGAEALVRRGA</sequence>
<dbReference type="PATRIC" id="fig|1666912.4.peg.2993"/>
<feature type="active site" description="Nucleophile" evidence="5">
    <location>
        <position position="7"/>
    </location>
</feature>
<dbReference type="AlphaFoldDB" id="A0A0P7W3P7"/>
<gene>
    <name evidence="7" type="ORF">Ga0058931_3282</name>
    <name evidence="8" type="ORF">HLUCCA05_06210</name>
</gene>
<dbReference type="EMBL" id="LJSG01000016">
    <property type="protein sequence ID" value="KPP91008.1"/>
    <property type="molecule type" value="Genomic_DNA"/>
</dbReference>
<feature type="domain" description="Phosphotyrosine protein phosphatase I" evidence="6">
    <location>
        <begin position="1"/>
        <end position="143"/>
    </location>
</feature>
<dbReference type="InterPro" id="IPR050438">
    <property type="entry name" value="LMW_PTPase"/>
</dbReference>
<dbReference type="InterPro" id="IPR017867">
    <property type="entry name" value="Tyr_phospatase_low_mol_wt"/>
</dbReference>
<feature type="active site" description="Proton donor" evidence="5">
    <location>
        <position position="119"/>
    </location>
</feature>
<dbReference type="PANTHER" id="PTHR11717">
    <property type="entry name" value="LOW MOLECULAR WEIGHT PROTEIN TYROSINE PHOSPHATASE"/>
    <property type="match status" value="1"/>
</dbReference>
<comment type="caution">
    <text evidence="8">The sequence shown here is derived from an EMBL/GenBank/DDBJ whole genome shotgun (WGS) entry which is preliminary data.</text>
</comment>
<keyword evidence="10" id="KW-1185">Reference proteome</keyword>
<evidence type="ECO:0000313" key="9">
    <source>
        <dbReference type="Proteomes" id="UP000050413"/>
    </source>
</evidence>
<dbReference type="InterPro" id="IPR036196">
    <property type="entry name" value="Ptyr_pPase_sf"/>
</dbReference>
<accession>A0A0P7W3P7</accession>
<dbReference type="InterPro" id="IPR023485">
    <property type="entry name" value="Ptyr_pPase"/>
</dbReference>
<dbReference type="SUPFAM" id="SSF52788">
    <property type="entry name" value="Phosphotyrosine protein phosphatases I"/>
    <property type="match status" value="1"/>
</dbReference>
<evidence type="ECO:0000256" key="5">
    <source>
        <dbReference type="PIRSR" id="PIRSR617867-1"/>
    </source>
</evidence>